<keyword evidence="14" id="KW-0464">Manganese</keyword>
<evidence type="ECO:0000256" key="7">
    <source>
        <dbReference type="ARBA" id="ARBA00022605"/>
    </source>
</evidence>
<dbReference type="STRING" id="1856405.BFC17_18125"/>
<dbReference type="GO" id="GO:0046872">
    <property type="term" value="F:metal ion binding"/>
    <property type="evidence" value="ECO:0007669"/>
    <property type="project" value="UniProtKB-KW"/>
</dbReference>
<dbReference type="PROSITE" id="PS51257">
    <property type="entry name" value="PROKAR_LIPOPROTEIN"/>
    <property type="match status" value="1"/>
</dbReference>
<comment type="caution">
    <text evidence="22">The sequence shown here is derived from an EMBL/GenBank/DDBJ whole genome shotgun (WGS) entry which is preliminary data.</text>
</comment>
<dbReference type="InterPro" id="IPR033937">
    <property type="entry name" value="MGS_CPS_CarB"/>
</dbReference>
<feature type="binding site" evidence="19">
    <location>
        <position position="840"/>
    </location>
    <ligand>
        <name>ATP</name>
        <dbReference type="ChEBI" id="CHEBI:30616"/>
        <label>2</label>
    </ligand>
</feature>
<evidence type="ECO:0000256" key="11">
    <source>
        <dbReference type="ARBA" id="ARBA00022840"/>
    </source>
</evidence>
<feature type="binding site" evidence="19">
    <location>
        <position position="285"/>
    </location>
    <ligand>
        <name>Mn(2+)</name>
        <dbReference type="ChEBI" id="CHEBI:29035"/>
        <label>1</label>
    </ligand>
</feature>
<dbReference type="CDD" id="cd01424">
    <property type="entry name" value="MGS_CPS_II"/>
    <property type="match status" value="1"/>
</dbReference>
<feature type="binding site" evidence="19">
    <location>
        <position position="842"/>
    </location>
    <ligand>
        <name>Mn(2+)</name>
        <dbReference type="ChEBI" id="CHEBI:29035"/>
        <label>4</label>
    </ligand>
</feature>
<evidence type="ECO:0000256" key="15">
    <source>
        <dbReference type="ARBA" id="ARBA00047359"/>
    </source>
</evidence>
<feature type="binding site" evidence="19">
    <location>
        <position position="828"/>
    </location>
    <ligand>
        <name>Mg(2+)</name>
        <dbReference type="ChEBI" id="CHEBI:18420"/>
        <label>3</label>
    </ligand>
</feature>
<keyword evidence="9 19" id="KW-0677">Repeat</keyword>
<feature type="binding site" evidence="19">
    <location>
        <position position="753"/>
    </location>
    <ligand>
        <name>ATP</name>
        <dbReference type="ChEBI" id="CHEBI:30616"/>
        <label>2</label>
    </ligand>
</feature>
<feature type="binding site" evidence="19">
    <location>
        <position position="176"/>
    </location>
    <ligand>
        <name>ATP</name>
        <dbReference type="ChEBI" id="CHEBI:30616"/>
        <label>1</label>
    </ligand>
</feature>
<dbReference type="InterPro" id="IPR005480">
    <property type="entry name" value="CPSase_lsu_oligo"/>
</dbReference>
<evidence type="ECO:0000256" key="16">
    <source>
        <dbReference type="ARBA" id="ARBA00048816"/>
    </source>
</evidence>
<dbReference type="GO" id="GO:0004088">
    <property type="term" value="F:carbamoyl-phosphate synthase (glutamine-hydrolyzing) activity"/>
    <property type="evidence" value="ECO:0007669"/>
    <property type="project" value="UniProtKB-UniRule"/>
</dbReference>
<dbReference type="GO" id="GO:0044205">
    <property type="term" value="P:'de novo' UMP biosynthetic process"/>
    <property type="evidence" value="ECO:0007669"/>
    <property type="project" value="UniProtKB-UniRule"/>
</dbReference>
<feature type="binding site" evidence="19">
    <location>
        <position position="301"/>
    </location>
    <ligand>
        <name>Mg(2+)</name>
        <dbReference type="ChEBI" id="CHEBI:18420"/>
        <label>2</label>
    </ligand>
</feature>
<dbReference type="PROSITE" id="PS00866">
    <property type="entry name" value="CPSASE_1"/>
    <property type="match status" value="2"/>
</dbReference>
<feature type="binding site" evidence="19">
    <location>
        <position position="840"/>
    </location>
    <ligand>
        <name>Mg(2+)</name>
        <dbReference type="ChEBI" id="CHEBI:18420"/>
        <label>4</label>
    </ligand>
</feature>
<dbReference type="PROSITE" id="PS51855">
    <property type="entry name" value="MGS"/>
    <property type="match status" value="1"/>
</dbReference>
<dbReference type="UniPathway" id="UPA00070">
    <property type="reaction ID" value="UER00115"/>
</dbReference>
<feature type="binding site" evidence="19">
    <location>
        <position position="129"/>
    </location>
    <ligand>
        <name>ATP</name>
        <dbReference type="ChEBI" id="CHEBI:30616"/>
        <label>1</label>
    </ligand>
</feature>
<feature type="domain" description="ATP-grasp" evidence="20">
    <location>
        <begin position="678"/>
        <end position="869"/>
    </location>
</feature>
<dbReference type="GO" id="GO:0004087">
    <property type="term" value="F:carbamoyl-phosphate synthase (ammonia) activity"/>
    <property type="evidence" value="ECO:0007669"/>
    <property type="project" value="UniProtKB-EC"/>
</dbReference>
<feature type="region of interest" description="Oligomerization domain" evidence="19">
    <location>
        <begin position="404"/>
        <end position="553"/>
    </location>
</feature>
<feature type="binding site" evidence="19">
    <location>
        <position position="242"/>
    </location>
    <ligand>
        <name>ATP</name>
        <dbReference type="ChEBI" id="CHEBI:30616"/>
        <label>1</label>
    </ligand>
</feature>
<dbReference type="SMART" id="SM01096">
    <property type="entry name" value="CPSase_L_D3"/>
    <property type="match status" value="1"/>
</dbReference>
<comment type="pathway">
    <text evidence="3 19">Amino-acid biosynthesis; L-arginine biosynthesis; carbamoyl phosphate from bicarbonate: step 1/1.</text>
</comment>
<feature type="domain" description="MGS-like" evidence="21">
    <location>
        <begin position="936"/>
        <end position="1073"/>
    </location>
</feature>
<feature type="binding site" evidence="19">
    <location>
        <position position="786"/>
    </location>
    <ligand>
        <name>ATP</name>
        <dbReference type="ChEBI" id="CHEBI:30616"/>
        <label>2</label>
    </ligand>
</feature>
<dbReference type="Gene3D" id="1.10.1030.10">
    <property type="entry name" value="Carbamoyl-phosphate synthetase, large subunit oligomerisation domain"/>
    <property type="match status" value="1"/>
</dbReference>
<keyword evidence="23" id="KW-1185">Reference proteome</keyword>
<dbReference type="Gene3D" id="3.30.470.20">
    <property type="entry name" value="ATP-grasp fold, B domain"/>
    <property type="match status" value="2"/>
</dbReference>
<evidence type="ECO:0000256" key="6">
    <source>
        <dbReference type="ARBA" id="ARBA00022598"/>
    </source>
</evidence>
<feature type="domain" description="ATP-grasp" evidence="20">
    <location>
        <begin position="133"/>
        <end position="328"/>
    </location>
</feature>
<dbReference type="FunFam" id="3.30.1490.20:FF:000001">
    <property type="entry name" value="Carbamoyl-phosphate synthase large chain"/>
    <property type="match status" value="1"/>
</dbReference>
<dbReference type="FunFam" id="3.30.470.20:FF:000013">
    <property type="entry name" value="Carbamoyl-phosphate synthase large chain"/>
    <property type="match status" value="1"/>
</dbReference>
<feature type="binding site" evidence="19">
    <location>
        <position position="840"/>
    </location>
    <ligand>
        <name>Mn(2+)</name>
        <dbReference type="ChEBI" id="CHEBI:29035"/>
        <label>4</label>
    </ligand>
</feature>
<feature type="binding site" evidence="19">
    <location>
        <position position="299"/>
    </location>
    <ligand>
        <name>Mn(2+)</name>
        <dbReference type="ChEBI" id="CHEBI:29035"/>
        <label>1</label>
    </ligand>
</feature>
<evidence type="ECO:0000256" key="18">
    <source>
        <dbReference type="ARBA" id="ARBA00062056"/>
    </source>
</evidence>
<dbReference type="InterPro" id="IPR005483">
    <property type="entry name" value="CPSase_dom"/>
</dbReference>
<dbReference type="FunFam" id="1.10.1030.10:FF:000002">
    <property type="entry name" value="Carbamoyl-phosphate synthase large chain"/>
    <property type="match status" value="1"/>
</dbReference>
<keyword evidence="8" id="KW-0479">Metal-binding</keyword>
<evidence type="ECO:0000256" key="1">
    <source>
        <dbReference type="ARBA" id="ARBA00001936"/>
    </source>
</evidence>
<comment type="catalytic activity">
    <reaction evidence="15 19">
        <text>hydrogencarbonate + NH4(+) + 2 ATP = carbamoyl phosphate + 2 ADP + phosphate + 2 H(+)</text>
        <dbReference type="Rhea" id="RHEA:18029"/>
        <dbReference type="ChEBI" id="CHEBI:15378"/>
        <dbReference type="ChEBI" id="CHEBI:17544"/>
        <dbReference type="ChEBI" id="CHEBI:28938"/>
        <dbReference type="ChEBI" id="CHEBI:30616"/>
        <dbReference type="ChEBI" id="CHEBI:43474"/>
        <dbReference type="ChEBI" id="CHEBI:58228"/>
        <dbReference type="ChEBI" id="CHEBI:456216"/>
        <dbReference type="EC" id="6.3.4.16"/>
    </reaction>
</comment>
<feature type="binding site" evidence="19">
    <location>
        <position position="210"/>
    </location>
    <ligand>
        <name>ATP</name>
        <dbReference type="ChEBI" id="CHEBI:30616"/>
        <label>1</label>
    </ligand>
</feature>
<dbReference type="AlphaFoldDB" id="A0A1E8FFD6"/>
<comment type="similarity">
    <text evidence="4 19">Belongs to the CarB family.</text>
</comment>
<evidence type="ECO:0000256" key="9">
    <source>
        <dbReference type="ARBA" id="ARBA00022737"/>
    </source>
</evidence>
<dbReference type="EMBL" id="MJIC01000013">
    <property type="protein sequence ID" value="OFI34308.1"/>
    <property type="molecule type" value="Genomic_DNA"/>
</dbReference>
<feature type="binding site" evidence="19">
    <location>
        <position position="788"/>
    </location>
    <ligand>
        <name>ATP</name>
        <dbReference type="ChEBI" id="CHEBI:30616"/>
        <label>2</label>
    </ligand>
</feature>
<dbReference type="InterPro" id="IPR036914">
    <property type="entry name" value="MGS-like_dom_sf"/>
</dbReference>
<dbReference type="UniPathway" id="UPA00068">
    <property type="reaction ID" value="UER00171"/>
</dbReference>
<dbReference type="OrthoDB" id="9804197at2"/>
<feature type="binding site" evidence="19">
    <location>
        <position position="299"/>
    </location>
    <ligand>
        <name>Mg(2+)</name>
        <dbReference type="ChEBI" id="CHEBI:18420"/>
        <label>2</label>
    </ligand>
</feature>
<protein>
    <recommendedName>
        <fullName evidence="19">Carbamoyl phosphate synthase large chain</fullName>
        <ecNumber evidence="19">6.3.4.16</ecNumber>
        <ecNumber evidence="19">6.3.5.5</ecNumber>
    </recommendedName>
    <alternativeName>
        <fullName evidence="19">Carbamoyl phosphate synthetase ammonia chain</fullName>
    </alternativeName>
</protein>
<dbReference type="EC" id="6.3.4.16" evidence="19"/>
<keyword evidence="7 19" id="KW-0028">Amino-acid biosynthesis</keyword>
<keyword evidence="6 19" id="KW-0436">Ligase</keyword>
<evidence type="ECO:0000256" key="17">
    <source>
        <dbReference type="ARBA" id="ARBA00057223"/>
    </source>
</evidence>
<evidence type="ECO:0000259" key="20">
    <source>
        <dbReference type="PROSITE" id="PS50975"/>
    </source>
</evidence>
<evidence type="ECO:0000256" key="3">
    <source>
        <dbReference type="ARBA" id="ARBA00005077"/>
    </source>
</evidence>
<dbReference type="SUPFAM" id="SSF56059">
    <property type="entry name" value="Glutathione synthetase ATP-binding domain-like"/>
    <property type="match status" value="2"/>
</dbReference>
<evidence type="ECO:0000256" key="5">
    <source>
        <dbReference type="ARBA" id="ARBA00022571"/>
    </source>
</evidence>
<keyword evidence="10 19" id="KW-0547">Nucleotide-binding</keyword>
<evidence type="ECO:0000256" key="8">
    <source>
        <dbReference type="ARBA" id="ARBA00022723"/>
    </source>
</evidence>
<feature type="region of interest" description="Carboxyphosphate synthetic domain" evidence="19">
    <location>
        <begin position="1"/>
        <end position="403"/>
    </location>
</feature>
<feature type="binding site" evidence="19">
    <location>
        <position position="285"/>
    </location>
    <ligand>
        <name>Mg(2+)</name>
        <dbReference type="ChEBI" id="CHEBI:18420"/>
        <label>1</label>
    </ligand>
</feature>
<dbReference type="Pfam" id="PF25596">
    <property type="entry name" value="CPSase_L_D1"/>
    <property type="match status" value="2"/>
</dbReference>
<dbReference type="Gene3D" id="3.40.50.20">
    <property type="match status" value="2"/>
</dbReference>
<dbReference type="SUPFAM" id="SSF52440">
    <property type="entry name" value="PreATP-grasp domain"/>
    <property type="match status" value="2"/>
</dbReference>
<dbReference type="Pfam" id="PF02786">
    <property type="entry name" value="CPSase_L_D2"/>
    <property type="match status" value="2"/>
</dbReference>
<comment type="function">
    <text evidence="17 19">Large subunit of the glutamine-dependent carbamoyl phosphate synthetase (CPSase). CPSase catalyzes the formation of carbamoyl phosphate from the ammonia moiety of glutamine, carbonate, and phosphate donated by ATP, constituting the first step of 2 biosynthetic pathways, one leading to arginine and/or urea and the other to pyrimidine nucleotides. The large subunit (synthetase) binds the substrates ammonia (free or transferred from glutamine from the small subunit), hydrogencarbonate and ATP and carries out an ATP-coupled ligase reaction, activating hydrogencarbonate by forming carboxy phosphate which reacts with ammonia to form carbamoyl phosphate.</text>
</comment>
<feature type="binding site" evidence="19">
    <location>
        <position position="842"/>
    </location>
    <ligand>
        <name>Mg(2+)</name>
        <dbReference type="ChEBI" id="CHEBI:18420"/>
        <label>4</label>
    </ligand>
</feature>
<feature type="binding site" evidence="19">
    <location>
        <position position="285"/>
    </location>
    <ligand>
        <name>ATP</name>
        <dbReference type="ChEBI" id="CHEBI:30616"/>
        <label>1</label>
    </ligand>
</feature>
<dbReference type="Pfam" id="PF02142">
    <property type="entry name" value="MGS"/>
    <property type="match status" value="1"/>
</dbReference>
<dbReference type="NCBIfam" id="TIGR01369">
    <property type="entry name" value="CPSaseII_lrg"/>
    <property type="match status" value="1"/>
</dbReference>
<reference evidence="22 23" key="1">
    <citation type="submission" date="2016-09" db="EMBL/GenBank/DDBJ databases">
        <title>Alteromonas lipolytica, a new species isolated from sea water.</title>
        <authorList>
            <person name="Wu Y.-H."/>
            <person name="Cheng H."/>
            <person name="Xu X.-W."/>
        </authorList>
    </citation>
    <scope>NUCLEOTIDE SEQUENCE [LARGE SCALE GENOMIC DNA]</scope>
    <source>
        <strain evidence="22 23">JW12</strain>
    </source>
</reference>
<feature type="binding site" evidence="19">
    <location>
        <position position="785"/>
    </location>
    <ligand>
        <name>ATP</name>
        <dbReference type="ChEBI" id="CHEBI:30616"/>
        <label>2</label>
    </ligand>
</feature>
<dbReference type="EC" id="6.3.5.5" evidence="19"/>
<feature type="binding site" evidence="19">
    <location>
        <position position="169"/>
    </location>
    <ligand>
        <name>ATP</name>
        <dbReference type="ChEBI" id="CHEBI:30616"/>
        <label>1</label>
    </ligand>
</feature>
<feature type="binding site" evidence="19">
    <location>
        <position position="840"/>
    </location>
    <ligand>
        <name>Mg(2+)</name>
        <dbReference type="ChEBI" id="CHEBI:18420"/>
        <label>3</label>
    </ligand>
</feature>
<dbReference type="InterPro" id="IPR016185">
    <property type="entry name" value="PreATP-grasp_dom_sf"/>
</dbReference>
<comment type="cofactor">
    <cofactor evidence="19">
        <name>Mg(2+)</name>
        <dbReference type="ChEBI" id="CHEBI:18420"/>
    </cofactor>
    <cofactor evidence="19">
        <name>Mn(2+)</name>
        <dbReference type="ChEBI" id="CHEBI:29035"/>
    </cofactor>
    <text evidence="19">Binds 4 Mg(2+) or Mn(2+) ions per subunit.</text>
</comment>
<evidence type="ECO:0000256" key="14">
    <source>
        <dbReference type="ARBA" id="ARBA00023211"/>
    </source>
</evidence>
<keyword evidence="12" id="KW-0460">Magnesium</keyword>
<dbReference type="InterPro" id="IPR011607">
    <property type="entry name" value="MGS-like_dom"/>
</dbReference>
<dbReference type="GO" id="GO:0006541">
    <property type="term" value="P:glutamine metabolic process"/>
    <property type="evidence" value="ECO:0007669"/>
    <property type="project" value="TreeGrafter"/>
</dbReference>
<evidence type="ECO:0000256" key="19">
    <source>
        <dbReference type="HAMAP-Rule" id="MF_01210"/>
    </source>
</evidence>
<feature type="binding site" evidence="19">
    <location>
        <position position="828"/>
    </location>
    <ligand>
        <name>ATP</name>
        <dbReference type="ChEBI" id="CHEBI:30616"/>
        <label>2</label>
    </ligand>
</feature>
<dbReference type="Proteomes" id="UP000176037">
    <property type="component" value="Unassembled WGS sequence"/>
</dbReference>
<dbReference type="PRINTS" id="PR00098">
    <property type="entry name" value="CPSASE"/>
</dbReference>
<comment type="caution">
    <text evidence="19">Lacks conserved residue(s) required for the propagation of feature annotation.</text>
</comment>
<dbReference type="Pfam" id="PF02787">
    <property type="entry name" value="CPSase_L_D3"/>
    <property type="match status" value="1"/>
</dbReference>
<dbReference type="InterPro" id="IPR036897">
    <property type="entry name" value="CarbamoylP_synth_lsu_oligo_sf"/>
</dbReference>
<feature type="binding site" evidence="19">
    <location>
        <position position="760"/>
    </location>
    <ligand>
        <name>ATP</name>
        <dbReference type="ChEBI" id="CHEBI:30616"/>
        <label>2</label>
    </ligand>
</feature>
<evidence type="ECO:0000313" key="23">
    <source>
        <dbReference type="Proteomes" id="UP000176037"/>
    </source>
</evidence>
<dbReference type="PROSITE" id="PS00867">
    <property type="entry name" value="CPSASE_2"/>
    <property type="match status" value="2"/>
</dbReference>
<dbReference type="PANTHER" id="PTHR11405:SF53">
    <property type="entry name" value="CARBAMOYL-PHOSPHATE SYNTHASE [AMMONIA], MITOCHONDRIAL"/>
    <property type="match status" value="1"/>
</dbReference>
<organism evidence="22 23">
    <name type="scientific">Alteromonas lipolytica</name>
    <dbReference type="NCBI Taxonomy" id="1856405"/>
    <lineage>
        <taxon>Bacteria</taxon>
        <taxon>Pseudomonadati</taxon>
        <taxon>Pseudomonadota</taxon>
        <taxon>Gammaproteobacteria</taxon>
        <taxon>Alteromonadales</taxon>
        <taxon>Alteromonadaceae</taxon>
        <taxon>Alteromonas/Salinimonas group</taxon>
        <taxon>Alteromonas</taxon>
    </lineage>
</organism>
<dbReference type="FunFam" id="3.40.50.20:FF:000001">
    <property type="entry name" value="Carbamoyl-phosphate synthase large chain"/>
    <property type="match status" value="1"/>
</dbReference>
<evidence type="ECO:0000256" key="4">
    <source>
        <dbReference type="ARBA" id="ARBA00009799"/>
    </source>
</evidence>
<name>A0A1E8FFD6_9ALTE</name>
<feature type="binding site" evidence="19">
    <location>
        <position position="755"/>
    </location>
    <ligand>
        <name>ATP</name>
        <dbReference type="ChEBI" id="CHEBI:30616"/>
        <label>2</label>
    </ligand>
</feature>
<feature type="binding site" evidence="19">
    <location>
        <position position="714"/>
    </location>
    <ligand>
        <name>ATP</name>
        <dbReference type="ChEBI" id="CHEBI:30616"/>
        <label>2</label>
    </ligand>
</feature>
<dbReference type="PANTHER" id="PTHR11405">
    <property type="entry name" value="CARBAMOYLTRANSFERASE FAMILY MEMBER"/>
    <property type="match status" value="1"/>
</dbReference>
<feature type="binding site" evidence="19">
    <location>
        <position position="175"/>
    </location>
    <ligand>
        <name>ATP</name>
        <dbReference type="ChEBI" id="CHEBI:30616"/>
        <label>1</label>
    </ligand>
</feature>
<sequence length="1073" mass="116962">MPKRTDLKSILILGAGPIVIGQACEFDYSGAQACKALREEGYRVILVNSNPATIMTDPEMADATYIEPIHWEVVRKIIEKERPDAILPTMGGQTALNCALDLNKHGVLDEFNVELIGATADAIDKAEDRERFDKAMKSIGLECPRAEIAHTMEQAHDVLSRIGFPCIIRPSFTMGGTGGGIAYNIDEFNEICTRGLDLSPTNELLIDESLIGWKEYEMEVVRDKADNCIIVCTIENFDPMGVHTGDSITVAPAQTLTDKEFQIMRNAAMAVLREIGVETGGSNVQFGVDPKTGRLVIIEMNPRVSRSSALASKATGFPIAKVAAKLAVGYTLDELANDITGGLTPASFEPAIDYVVTKIPRFNFEKFAGSNDRLTTQMKSVGEVMAIGRNQQESLQKALRGLEVGAAGLDPILDLDDPEAQSKLIYELRQPGAERIWYIGDAFRSGMSVEEVFKLTNIDRWFLVQLEELVLLEQKVAEIGVSNIDFDLMTTLKRKGFSDARLATLTAVAESDVRDLRRGMGIKPVYKRVDTCAAEFATSTAYMYSTYDEECEAAPSDRDKIMVLGGGPNRIGQGIEFDYCCVHAALSMREDGYETIMVNCNPETVSTDYDTSDRLYFEPVTLEDVLEIVAVEKPKGVIVQYGGQTPLKLARALEANGVPIIGTSPESIDRAEDRERFQQMVNKLALKQPANATVSNMEQALEKAAEIGFPLVVRPSYVLGGRAMEIVYDLKDLKRYLNEAVKVSNDSPVLLDRFLDDAIEVDIDAVCDGTDVVIGGIMEHIEQAGVHSGDSACSLPPHSLPKDIQDVMREQVKAMALELGVIGLMNTQFAIKDGEVYLIEVNPRAARTVPFVSKATGVQLAKVAARVMSGKSLKEQGFTEEVIPPFYSVKEVVLPFAKFQGVDPLLGPEMRSTGEVMGVGDTFEEAYAKANLGAGAPLPASGKALLSVRQTDKPKLVELSKALIAKGFTIECTSGTAESLRAQGIEVSVVNKLSEGRPNIVDAIKNGEYSYIVNTTEGRQAITDSVYIRREALVNKVTYTTTMNAAFATVQAKSADDRGKVTSVQDLHARING</sequence>
<feature type="binding site" evidence="19">
    <location>
        <position position="243"/>
    </location>
    <ligand>
        <name>ATP</name>
        <dbReference type="ChEBI" id="CHEBI:30616"/>
        <label>1</label>
    </ligand>
</feature>
<dbReference type="InterPro" id="IPR006275">
    <property type="entry name" value="CPSase_lsu"/>
</dbReference>
<evidence type="ECO:0000313" key="22">
    <source>
        <dbReference type="EMBL" id="OFI34308.1"/>
    </source>
</evidence>
<feature type="region of interest" description="Allosteric domain" evidence="19">
    <location>
        <begin position="936"/>
        <end position="1073"/>
    </location>
</feature>
<dbReference type="SUPFAM" id="SSF48108">
    <property type="entry name" value="Carbamoyl phosphate synthetase, large subunit connection domain"/>
    <property type="match status" value="1"/>
</dbReference>
<dbReference type="PROSITE" id="PS50975">
    <property type="entry name" value="ATP_GRASP"/>
    <property type="match status" value="2"/>
</dbReference>
<keyword evidence="11 19" id="KW-0067">ATP-binding</keyword>
<dbReference type="Gene3D" id="3.40.50.1380">
    <property type="entry name" value="Methylglyoxal synthase-like domain"/>
    <property type="match status" value="1"/>
</dbReference>
<dbReference type="GO" id="GO:0005737">
    <property type="term" value="C:cytoplasm"/>
    <property type="evidence" value="ECO:0007669"/>
    <property type="project" value="TreeGrafter"/>
</dbReference>
<comment type="subunit">
    <text evidence="18 19">Composed of two chains; the small (or glutamine) chain promotes the hydrolysis of glutamine to ammonia, which is used by the large (or ammonia) chain to synthesize carbamoyl phosphate. Tetramer of heterodimers (alpha,beta)4.</text>
</comment>
<dbReference type="GO" id="GO:0005524">
    <property type="term" value="F:ATP binding"/>
    <property type="evidence" value="ECO:0007669"/>
    <property type="project" value="UniProtKB-UniRule"/>
</dbReference>
<dbReference type="RefSeq" id="WP_070176424.1">
    <property type="nucleotide sequence ID" value="NZ_BMJR01000009.1"/>
</dbReference>
<feature type="binding site" evidence="19">
    <location>
        <position position="299"/>
    </location>
    <ligand>
        <name>ATP</name>
        <dbReference type="ChEBI" id="CHEBI:30616"/>
        <label>1</label>
    </ligand>
</feature>
<dbReference type="InterPro" id="IPR005479">
    <property type="entry name" value="CPAse_ATP-bd"/>
</dbReference>
<feature type="binding site" evidence="19">
    <location>
        <position position="828"/>
    </location>
    <ligand>
        <name>Mn(2+)</name>
        <dbReference type="ChEBI" id="CHEBI:29035"/>
        <label>3</label>
    </ligand>
</feature>
<dbReference type="SMART" id="SM00851">
    <property type="entry name" value="MGS"/>
    <property type="match status" value="1"/>
</dbReference>
<dbReference type="HAMAP" id="MF_01210_A">
    <property type="entry name" value="CPSase_L_chain_A"/>
    <property type="match status" value="1"/>
</dbReference>
<feature type="binding site" evidence="19">
    <location>
        <position position="208"/>
    </location>
    <ligand>
        <name>ATP</name>
        <dbReference type="ChEBI" id="CHEBI:30616"/>
        <label>1</label>
    </ligand>
</feature>
<comment type="catalytic activity">
    <reaction evidence="16 19">
        <text>hydrogencarbonate + L-glutamine + 2 ATP + H2O = carbamoyl phosphate + L-glutamate + 2 ADP + phosphate + 2 H(+)</text>
        <dbReference type="Rhea" id="RHEA:18633"/>
        <dbReference type="ChEBI" id="CHEBI:15377"/>
        <dbReference type="ChEBI" id="CHEBI:15378"/>
        <dbReference type="ChEBI" id="CHEBI:17544"/>
        <dbReference type="ChEBI" id="CHEBI:29985"/>
        <dbReference type="ChEBI" id="CHEBI:30616"/>
        <dbReference type="ChEBI" id="CHEBI:43474"/>
        <dbReference type="ChEBI" id="CHEBI:58228"/>
        <dbReference type="ChEBI" id="CHEBI:58359"/>
        <dbReference type="ChEBI" id="CHEBI:456216"/>
        <dbReference type="EC" id="6.3.5.5"/>
    </reaction>
</comment>
<dbReference type="InterPro" id="IPR058047">
    <property type="entry name" value="CPSase_preATP-grasp"/>
</dbReference>
<dbReference type="FunFam" id="3.30.470.20:FF:000007">
    <property type="entry name" value="Carbamoyl-phosphate synthase large chain"/>
    <property type="match status" value="1"/>
</dbReference>
<keyword evidence="5 19" id="KW-0055">Arginine biosynthesis</keyword>
<dbReference type="SUPFAM" id="SSF52335">
    <property type="entry name" value="Methylglyoxal synthase-like"/>
    <property type="match status" value="1"/>
</dbReference>
<evidence type="ECO:0000259" key="21">
    <source>
        <dbReference type="PROSITE" id="PS51855"/>
    </source>
</evidence>
<dbReference type="FunFam" id="3.40.50.20:FF:000003">
    <property type="entry name" value="Carbamoyl-phosphate synthase large chain"/>
    <property type="match status" value="1"/>
</dbReference>
<evidence type="ECO:0000256" key="13">
    <source>
        <dbReference type="ARBA" id="ARBA00022975"/>
    </source>
</evidence>
<evidence type="ECO:0000256" key="2">
    <source>
        <dbReference type="ARBA" id="ARBA00004812"/>
    </source>
</evidence>
<feature type="binding site" evidence="19">
    <location>
        <position position="840"/>
    </location>
    <ligand>
        <name>Mn(2+)</name>
        <dbReference type="ChEBI" id="CHEBI:29035"/>
        <label>3</label>
    </ligand>
</feature>
<feature type="binding site" evidence="19">
    <location>
        <position position="241"/>
    </location>
    <ligand>
        <name>ATP</name>
        <dbReference type="ChEBI" id="CHEBI:30616"/>
        <label>1</label>
    </ligand>
</feature>
<feature type="binding site" evidence="19">
    <location>
        <position position="301"/>
    </location>
    <ligand>
        <name>Mn(2+)</name>
        <dbReference type="ChEBI" id="CHEBI:29035"/>
        <label>2</label>
    </ligand>
</feature>
<feature type="binding site" evidence="19">
    <location>
        <position position="215"/>
    </location>
    <ligand>
        <name>ATP</name>
        <dbReference type="ChEBI" id="CHEBI:30616"/>
        <label>1</label>
    </ligand>
</feature>
<accession>A0A1E8FFD6</accession>
<proteinExistence type="inferred from homology"/>
<dbReference type="GO" id="GO:0006526">
    <property type="term" value="P:L-arginine biosynthetic process"/>
    <property type="evidence" value="ECO:0007669"/>
    <property type="project" value="UniProtKB-UniRule"/>
</dbReference>
<feature type="binding site" evidence="19">
    <location>
        <position position="299"/>
    </location>
    <ligand>
        <name>Mn(2+)</name>
        <dbReference type="ChEBI" id="CHEBI:29035"/>
        <label>2</label>
    </ligand>
</feature>
<evidence type="ECO:0000256" key="10">
    <source>
        <dbReference type="ARBA" id="ARBA00022741"/>
    </source>
</evidence>
<comment type="pathway">
    <text evidence="2 19">Pyrimidine metabolism; UMP biosynthesis via de novo pathway; (S)-dihydroorotate from bicarbonate: step 1/3.</text>
</comment>
<feature type="binding site" evidence="19">
    <location>
        <position position="787"/>
    </location>
    <ligand>
        <name>ATP</name>
        <dbReference type="ChEBI" id="CHEBI:30616"/>
        <label>2</label>
    </ligand>
</feature>
<dbReference type="NCBIfam" id="NF009455">
    <property type="entry name" value="PRK12815.1"/>
    <property type="match status" value="1"/>
</dbReference>
<comment type="cofactor">
    <cofactor evidence="1">
        <name>Mn(2+)</name>
        <dbReference type="ChEBI" id="CHEBI:29035"/>
    </cofactor>
</comment>
<dbReference type="InterPro" id="IPR011761">
    <property type="entry name" value="ATP-grasp"/>
</dbReference>
<feature type="binding site" evidence="19">
    <location>
        <position position="299"/>
    </location>
    <ligand>
        <name>Mg(2+)</name>
        <dbReference type="ChEBI" id="CHEBI:18420"/>
        <label>1</label>
    </ligand>
</feature>
<gene>
    <name evidence="19" type="primary">carB</name>
    <name evidence="22" type="ORF">BFC17_18125</name>
</gene>
<keyword evidence="13 19" id="KW-0665">Pyrimidine biosynthesis</keyword>
<evidence type="ECO:0000256" key="12">
    <source>
        <dbReference type="ARBA" id="ARBA00022842"/>
    </source>
</evidence>
<comment type="domain">
    <text evidence="19">The large subunit is composed of 2 ATP-grasp domains that are involved in binding the 2 ATP molecules needed for carbamoyl phosphate synthesis. The N-terminal ATP-grasp domain (referred to as the carboxyphosphate synthetic component) catalyzes the ATP-dependent phosphorylation of hydrogencarbonate to carboxyphosphate and the subsequent nucleophilic attack by ammonia to form a carbamate intermediate. The C-terminal ATP-grasp domain (referred to as the carbamoyl phosphate synthetic component) then catalyzes the phosphorylation of carbamate with the second ATP to form the end product carbamoyl phosphate. The reactive and unstable enzyme intermediates are sequentially channeled from one active site to the next through the interior of the protein over a distance of at least 96 A.</text>
</comment>
<dbReference type="NCBIfam" id="NF003671">
    <property type="entry name" value="PRK05294.1"/>
    <property type="match status" value="1"/>
</dbReference>
<dbReference type="HAMAP" id="MF_01210_B">
    <property type="entry name" value="CPSase_L_chain_B"/>
    <property type="match status" value="1"/>
</dbReference>